<feature type="region of interest" description="Disordered" evidence="1">
    <location>
        <begin position="187"/>
        <end position="225"/>
    </location>
</feature>
<feature type="region of interest" description="Disordered" evidence="1">
    <location>
        <begin position="1"/>
        <end position="24"/>
    </location>
</feature>
<evidence type="ECO:0000313" key="2">
    <source>
        <dbReference type="EMBL" id="ADY27004.1"/>
    </source>
</evidence>
<dbReference type="HOGENOM" id="CLU_115324_0_0_0"/>
<reference evidence="3" key="1">
    <citation type="submission" date="2011-02" db="EMBL/GenBank/DDBJ databases">
        <title>The complete sequence of chromosome of Deinococcus proteolyticus DSM 20540.</title>
        <authorList>
            <consortium name="US DOE Joint Genome Institute (JGI-PGF)"/>
            <person name="Lucas S."/>
            <person name="Copeland A."/>
            <person name="Lapidus A."/>
            <person name="Bruce D."/>
            <person name="Goodwin L."/>
            <person name="Pitluck S."/>
            <person name="Kyrpides N."/>
            <person name="Mavromatis K."/>
            <person name="Pagani I."/>
            <person name="Ivanova N."/>
            <person name="Ovchinnikova G."/>
            <person name="Zeytun A."/>
            <person name="Detter J.C."/>
            <person name="Han C."/>
            <person name="Land M."/>
            <person name="Hauser L."/>
            <person name="Markowitz V."/>
            <person name="Cheng J.-F."/>
            <person name="Hugenholtz P."/>
            <person name="Woyke T."/>
            <person name="Wu D."/>
            <person name="Pukall R."/>
            <person name="Steenblock K."/>
            <person name="Brambilla E."/>
            <person name="Klenk H.-P."/>
            <person name="Eisen J.A."/>
        </authorList>
    </citation>
    <scope>NUCLEOTIDE SEQUENCE [LARGE SCALE GENOMIC DNA]</scope>
    <source>
        <strain evidence="3">ATCC 35074 / DSM 20540 / JCM 6276 / NBRC 101906 / NCIMB 13154 / VKM Ac-1939 / CCM 2703 / MRP</strain>
    </source>
</reference>
<evidence type="ECO:0000256" key="1">
    <source>
        <dbReference type="SAM" id="MobiDB-lite"/>
    </source>
</evidence>
<dbReference type="AlphaFoldDB" id="F0RLZ4"/>
<reference evidence="2 3" key="2">
    <citation type="journal article" date="2012" name="Stand. Genomic Sci.">
        <title>Complete genome sequence of the orange-red pigmented, radioresistant Deinococcus proteolyticus type strain (MRP(T)).</title>
        <authorList>
            <person name="Copeland A."/>
            <person name="Zeytun A."/>
            <person name="Yassawong M."/>
            <person name="Nolan M."/>
            <person name="Lucas S."/>
            <person name="Hammon N."/>
            <person name="Deshpande S."/>
            <person name="Cheng J.F."/>
            <person name="Han C."/>
            <person name="Tapia R."/>
            <person name="Goodwin L.A."/>
            <person name="Pitluck S."/>
            <person name="Mavromatis K."/>
            <person name="Liolios K."/>
            <person name="Pagani I."/>
            <person name="Ivanova N."/>
            <person name="Mikhailova N."/>
            <person name="Pati A."/>
            <person name="Chen A."/>
            <person name="Palaniappan K."/>
            <person name="Land M."/>
            <person name="Hauser L."/>
            <person name="Jeffries C.D."/>
            <person name="Brambilla E.M."/>
            <person name="Rohde M."/>
            <person name="Sikorski J."/>
            <person name="Pukall R."/>
            <person name="Goker M."/>
            <person name="Detter J.C."/>
            <person name="Woyke T."/>
            <person name="Bristow J."/>
            <person name="Eisen J.A."/>
            <person name="Markowitz V."/>
            <person name="Hugenholtz P."/>
            <person name="Kyrpides N.C."/>
            <person name="Klenk H.P."/>
            <person name="Lapidus A."/>
        </authorList>
    </citation>
    <scope>NUCLEOTIDE SEQUENCE [LARGE SCALE GENOMIC DNA]</scope>
    <source>
        <strain evidence="3">ATCC 35074 / DSM 20540 / JCM 6276 / NBRC 101906 / NCIMB 13154 / VKM Ac-1939 / CCM 2703 / MRP</strain>
    </source>
</reference>
<dbReference type="OrthoDB" id="74111at2"/>
<keyword evidence="3" id="KW-1185">Reference proteome</keyword>
<proteinExistence type="predicted"/>
<dbReference type="Proteomes" id="UP000007718">
    <property type="component" value="Chromosome"/>
</dbReference>
<name>F0RLZ4_DEIPM</name>
<feature type="compositionally biased region" description="Basic and acidic residues" evidence="1">
    <location>
        <begin position="203"/>
        <end position="225"/>
    </location>
</feature>
<accession>F0RLZ4</accession>
<dbReference type="KEGG" id="dpt:Deipr_1872"/>
<dbReference type="EMBL" id="CP002536">
    <property type="protein sequence ID" value="ADY27004.1"/>
    <property type="molecule type" value="Genomic_DNA"/>
</dbReference>
<evidence type="ECO:0000313" key="3">
    <source>
        <dbReference type="Proteomes" id="UP000007718"/>
    </source>
</evidence>
<gene>
    <name evidence="2" type="ordered locus">Deipr_1872</name>
</gene>
<dbReference type="RefSeq" id="WP_013615612.1">
    <property type="nucleotide sequence ID" value="NC_015161.1"/>
</dbReference>
<organism evidence="2 3">
    <name type="scientific">Deinococcus proteolyticus (strain ATCC 35074 / DSM 20540 / JCM 6276 / NBRC 101906 / NCIMB 13154 / VKM Ac-1939 / CCM 2703 / MRP)</name>
    <dbReference type="NCBI Taxonomy" id="693977"/>
    <lineage>
        <taxon>Bacteria</taxon>
        <taxon>Thermotogati</taxon>
        <taxon>Deinococcota</taxon>
        <taxon>Deinococci</taxon>
        <taxon>Deinococcales</taxon>
        <taxon>Deinococcaceae</taxon>
        <taxon>Deinococcus</taxon>
    </lineage>
</organism>
<protein>
    <submittedName>
        <fullName evidence="2">Uncharacterized protein</fullName>
    </submittedName>
</protein>
<sequence>MARRSSSSKPRRARETVETPAGFLATHDLKERGWTARLIERHLGEHDSTRPNGLKMGGRRLPPVKLYREERVEQAEADEDFLIARMKAEDAREKRQAARERRERERALLLQGAAESYVPRVQRLDIRKGAVKKAREPYLPELERVLSHLAGELGGLKGGEEKALREQLLYRLHLALAGVYEWYPHPDLKPQGKGAGTGKARAAARESSSEEAKPSDWRDWDWDEA</sequence>